<gene>
    <name evidence="8" type="ORF">PPERSA_09033</name>
</gene>
<evidence type="ECO:0000256" key="4">
    <source>
        <dbReference type="ARBA" id="ARBA00022989"/>
    </source>
</evidence>
<evidence type="ECO:0000256" key="2">
    <source>
        <dbReference type="ARBA" id="ARBA00022475"/>
    </source>
</evidence>
<protein>
    <recommendedName>
        <fullName evidence="7">ABC3 transporter permease C-terminal domain-containing protein</fullName>
    </recommendedName>
</protein>
<evidence type="ECO:0000256" key="1">
    <source>
        <dbReference type="ARBA" id="ARBA00004651"/>
    </source>
</evidence>
<feature type="domain" description="ABC3 transporter permease C-terminal" evidence="7">
    <location>
        <begin position="521"/>
        <end position="638"/>
    </location>
</feature>
<feature type="transmembrane region" description="Helical" evidence="6">
    <location>
        <begin position="1130"/>
        <end position="1156"/>
    </location>
</feature>
<dbReference type="PANTHER" id="PTHR32522">
    <property type="match status" value="1"/>
</dbReference>
<dbReference type="AlphaFoldDB" id="A0A0V0R364"/>
<sequence length="1206" mass="137593">MSDPKPSNFQYTSLDNSSALGLFKILLNYIINDIQKKPRSFKIGIFTIFLVIGFTSAVQSIFQLSPIIFLTISENTAGDADMYILPDLGQVYTSNSNTNINNNFNSNNNSQNSENSINFKLLNQTKINEVCEKMDQIEGCSPRWLIFGDLWNPKDFYADTANQNNFLHFSSYIVAGDLKKERSIGVGRRLDVGLLQKNEAYISESTATGLGLKSGDKVIMHVDFINDFLLNEDFMDQSDFDSSNIDKFLTDFIYDILIQSGFPDTEFQTSEIRDQADELSDLVNEYDEDGESASQALEDALKDFFEEQGVDPGNSLDPISEQNAKEFSDQFSEFANDLDQDSFSTYDIAEELTPAVKQFLNYTQEFTIKETIDAPKGKWPEVLGHVLLIDAFKFKDEMLQKLYDTIYEQIFEQDDDNDSDNDFFFQFTDFFIQENQFEENFKNFTKNLDINEYAITSYVVVKNRMNIYDSQEHIDEFFTSLSDNFYKEIGKDNQSFPEIPLATAVGGILLLKLFLDQMILIVVFLLLMLSILLIYSLMLSDIEEKTYEFGMLRALGMKQQSLVYLILIQSLFFAIPGLSLGLLMAYMLNSIVGYLIFDSGQEISSYQLHYTAIIMALLLGFFIPIISNYFPIKRALGKTLRNSLDLYHRSINEMTVHVIKLEKMGISLPQTIIALTLIFVGLVSYYLAPQAFLNEDFGLFLLIINLIMILMILGFTLLANLFQPILEKLIVSLFICVYPKDKGLKSLILKNLKGHAKRNNKTTLMYTVSLAFLIFSEYSLDEQTLRDIMEEYKVKNPDHIQDYSFVSQEFSTIPQSKRPFLSPLSQFPEAQQYFYGVEENFLKSAMLDFYIPTEQSKNIEFENTPNGQVDLVSGLFNIENLEDLDNQVDFYGIATNHDIIGDKSWSSSTQEKQVPLLISEGLRKVLSADTEIPLLLKISSTLNIRAKAAGLAKKMPVFSFSSYRTIEGYGDILTSMEAYRYVVQKYYGYLTSTDNVEDNQMYEDVIEYFQNVIEGSTYNIPKKQMLIRFQKELTKEEREQLINSLRISFTSDDTSTYDVPTLISSMQSSLNYIVLFSIVVSIISMILSFFLILVSFIANIKESSWEFGVLRAIGLDKKQITRVYIFESMALILTAGIIGTFIGIITAVAVTAQLLMFMEFPFTFIFPWTMFSVTFVLSIVISVGGSYYAIKEFKDRSIANIVKGIA</sequence>
<keyword evidence="4 6" id="KW-1133">Transmembrane helix</keyword>
<evidence type="ECO:0000256" key="6">
    <source>
        <dbReference type="SAM" id="Phobius"/>
    </source>
</evidence>
<feature type="transmembrane region" description="Helical" evidence="6">
    <location>
        <begin position="1168"/>
        <end position="1190"/>
    </location>
</feature>
<feature type="domain" description="ABC3 transporter permease C-terminal" evidence="7">
    <location>
        <begin position="1078"/>
        <end position="1193"/>
    </location>
</feature>
<feature type="transmembrane region" description="Helical" evidence="6">
    <location>
        <begin position="668"/>
        <end position="687"/>
    </location>
</feature>
<organism evidence="8 9">
    <name type="scientific">Pseudocohnilembus persalinus</name>
    <name type="common">Ciliate</name>
    <dbReference type="NCBI Taxonomy" id="266149"/>
    <lineage>
        <taxon>Eukaryota</taxon>
        <taxon>Sar</taxon>
        <taxon>Alveolata</taxon>
        <taxon>Ciliophora</taxon>
        <taxon>Intramacronucleata</taxon>
        <taxon>Oligohymenophorea</taxon>
        <taxon>Scuticociliatia</taxon>
        <taxon>Philasterida</taxon>
        <taxon>Pseudocohnilembidae</taxon>
        <taxon>Pseudocohnilembus</taxon>
    </lineage>
</organism>
<dbReference type="Proteomes" id="UP000054937">
    <property type="component" value="Unassembled WGS sequence"/>
</dbReference>
<feature type="transmembrane region" description="Helical" evidence="6">
    <location>
        <begin position="763"/>
        <end position="780"/>
    </location>
</feature>
<dbReference type="OMA" id="VYYLMPL"/>
<reference evidence="8 9" key="1">
    <citation type="journal article" date="2015" name="Sci. Rep.">
        <title>Genome of the facultative scuticociliatosis pathogen Pseudocohnilembus persalinus provides insight into its virulence through horizontal gene transfer.</title>
        <authorList>
            <person name="Xiong J."/>
            <person name="Wang G."/>
            <person name="Cheng J."/>
            <person name="Tian M."/>
            <person name="Pan X."/>
            <person name="Warren A."/>
            <person name="Jiang C."/>
            <person name="Yuan D."/>
            <person name="Miao W."/>
        </authorList>
    </citation>
    <scope>NUCLEOTIDE SEQUENCE [LARGE SCALE GENOMIC DNA]</scope>
    <source>
        <strain evidence="8">36N120E</strain>
    </source>
</reference>
<dbReference type="OrthoDB" id="312032at2759"/>
<keyword evidence="2" id="KW-1003">Cell membrane</keyword>
<evidence type="ECO:0000256" key="3">
    <source>
        <dbReference type="ARBA" id="ARBA00022692"/>
    </source>
</evidence>
<keyword evidence="3 6" id="KW-0812">Transmembrane</keyword>
<evidence type="ECO:0000259" key="7">
    <source>
        <dbReference type="Pfam" id="PF02687"/>
    </source>
</evidence>
<evidence type="ECO:0000256" key="5">
    <source>
        <dbReference type="ARBA" id="ARBA00023136"/>
    </source>
</evidence>
<name>A0A0V0R364_PSEPJ</name>
<dbReference type="InParanoid" id="A0A0V0R364"/>
<evidence type="ECO:0000313" key="9">
    <source>
        <dbReference type="Proteomes" id="UP000054937"/>
    </source>
</evidence>
<proteinExistence type="predicted"/>
<dbReference type="InterPro" id="IPR003838">
    <property type="entry name" value="ABC3_permease_C"/>
</dbReference>
<dbReference type="PANTHER" id="PTHR32522:SF5">
    <property type="entry name" value="ABC3 TRANSPORTER PERMEASE PROTEIN DOMAIN-CONTAINING PROTEIN"/>
    <property type="match status" value="1"/>
</dbReference>
<dbReference type="EMBL" id="LDAU01000057">
    <property type="protein sequence ID" value="KRX08929.1"/>
    <property type="molecule type" value="Genomic_DNA"/>
</dbReference>
<dbReference type="GO" id="GO:0005886">
    <property type="term" value="C:plasma membrane"/>
    <property type="evidence" value="ECO:0007669"/>
    <property type="project" value="UniProtKB-SubCell"/>
</dbReference>
<feature type="transmembrane region" description="Helical" evidence="6">
    <location>
        <begin position="561"/>
        <end position="588"/>
    </location>
</feature>
<comment type="caution">
    <text evidence="8">The sequence shown here is derived from an EMBL/GenBank/DDBJ whole genome shotgun (WGS) entry which is preliminary data.</text>
</comment>
<feature type="transmembrane region" description="Helical" evidence="6">
    <location>
        <begin position="1072"/>
        <end position="1098"/>
    </location>
</feature>
<feature type="transmembrane region" description="Helical" evidence="6">
    <location>
        <begin position="43"/>
        <end position="62"/>
    </location>
</feature>
<feature type="transmembrane region" description="Helical" evidence="6">
    <location>
        <begin position="699"/>
        <end position="722"/>
    </location>
</feature>
<comment type="subcellular location">
    <subcellularLocation>
        <location evidence="1">Cell membrane</location>
        <topology evidence="1">Multi-pass membrane protein</topology>
    </subcellularLocation>
</comment>
<evidence type="ECO:0000313" key="8">
    <source>
        <dbReference type="EMBL" id="KRX08929.1"/>
    </source>
</evidence>
<keyword evidence="9" id="KW-1185">Reference proteome</keyword>
<accession>A0A0V0R364</accession>
<feature type="transmembrane region" description="Helical" evidence="6">
    <location>
        <begin position="518"/>
        <end position="540"/>
    </location>
</feature>
<dbReference type="Pfam" id="PF02687">
    <property type="entry name" value="FtsX"/>
    <property type="match status" value="2"/>
</dbReference>
<feature type="transmembrane region" description="Helical" evidence="6">
    <location>
        <begin position="608"/>
        <end position="630"/>
    </location>
</feature>
<keyword evidence="5 6" id="KW-0472">Membrane</keyword>